<name>A7YGV6_9CAUD</name>
<sequence>MTETTFNPITSLTINNEEVKAKATFMFDKTAQKFATEQEDNKGRKQTISGFTNVYNALLERDTVAIVDFWECATAYLGKSAPKREDIEAEIMEIIERENDTLNLLQGALDVMNNSGFFQAEITSILDADEPSAIVSQRRRERGRESWYRDDEEQLQRNHDRSTLLDYSEIRQMTSRYIGYMSNDELMSMLPAEWNDWIIGARQALIDQRDIALYGAQYNAVAQAGKSLKRFVRQNEREHYIIRGQEDEYERMKQRELAKNKRKREIQKQGTRKFLNSLKTSHKGG</sequence>
<evidence type="ECO:0000313" key="2">
    <source>
        <dbReference type="EMBL" id="ABJ88909.1"/>
    </source>
</evidence>
<evidence type="ECO:0000256" key="1">
    <source>
        <dbReference type="SAM" id="MobiDB-lite"/>
    </source>
</evidence>
<dbReference type="Pfam" id="PF12363">
    <property type="entry name" value="Phage_TAC_12"/>
    <property type="match status" value="1"/>
</dbReference>
<dbReference type="RefSeq" id="YP_009268688.1">
    <property type="nucleotide sequence ID" value="NC_030652.1"/>
</dbReference>
<dbReference type="InterPro" id="IPR024410">
    <property type="entry name" value="Phage_TAC_12"/>
</dbReference>
<evidence type="ECO:0000313" key="3">
    <source>
        <dbReference type="Proteomes" id="UP000000264"/>
    </source>
</evidence>
<reference evidence="2 3" key="1">
    <citation type="journal article" date="2010" name="Virology">
        <title>The complete genomes of Staphylococcus aureus bacteriophages 80 and 80alpha--implications for the specificity of SaPI mobilization.</title>
        <authorList>
            <person name="Christie G.E."/>
            <person name="Matthews A.M."/>
            <person name="King D.G."/>
            <person name="Lane K.D."/>
            <person name="Olivarez N.P."/>
            <person name="Tallent S.M."/>
            <person name="Gill S.R."/>
            <person name="Novick R.P."/>
        </authorList>
    </citation>
    <scope>NUCLEOTIDE SEQUENCE [LARGE SCALE GENOMIC DNA]</scope>
</reference>
<protein>
    <submittedName>
        <fullName evidence="2">Tail assembly protein</fullName>
    </submittedName>
</protein>
<dbReference type="Proteomes" id="UP000000264">
    <property type="component" value="Segment"/>
</dbReference>
<keyword evidence="3" id="KW-1185">Reference proteome</keyword>
<dbReference type="GeneID" id="28305539"/>
<organism evidence="2 3">
    <name type="scientific">Staphylococcus phage 80</name>
    <dbReference type="NCBI Taxonomy" id="2913981"/>
    <lineage>
        <taxon>Viruses</taxon>
        <taxon>Duplodnaviria</taxon>
        <taxon>Heunggongvirae</taxon>
        <taxon>Uroviricota</taxon>
        <taxon>Caudoviricetes</taxon>
        <taxon>Azeredovirinae</taxon>
        <taxon>Phietavirus</taxon>
        <taxon>Phietavirus pv80</taxon>
    </lineage>
</organism>
<dbReference type="KEGG" id="vg:28305539"/>
<feature type="region of interest" description="Disordered" evidence="1">
    <location>
        <begin position="259"/>
        <end position="285"/>
    </location>
</feature>
<accession>A7YGV6</accession>
<gene>
    <name evidence="2" type="ORF">SA80_46</name>
</gene>
<proteinExistence type="predicted"/>
<dbReference type="EMBL" id="DQ908929">
    <property type="protein sequence ID" value="ABJ88909.1"/>
    <property type="molecule type" value="Genomic_DNA"/>
</dbReference>